<dbReference type="OrthoDB" id="9804333at2"/>
<evidence type="ECO:0000313" key="3">
    <source>
        <dbReference type="Proteomes" id="UP000295008"/>
    </source>
</evidence>
<dbReference type="PANTHER" id="PTHR42924:SF3">
    <property type="entry name" value="POLYMERASE_HISTIDINOL PHOSPHATASE N-TERMINAL DOMAIN-CONTAINING PROTEIN"/>
    <property type="match status" value="1"/>
</dbReference>
<dbReference type="AlphaFoldDB" id="A0A4V2QCT5"/>
<keyword evidence="3" id="KW-1185">Reference proteome</keyword>
<dbReference type="SUPFAM" id="SSF89550">
    <property type="entry name" value="PHP domain-like"/>
    <property type="match status" value="1"/>
</dbReference>
<dbReference type="PANTHER" id="PTHR42924">
    <property type="entry name" value="EXONUCLEASE"/>
    <property type="match status" value="1"/>
</dbReference>
<dbReference type="GO" id="GO:0004534">
    <property type="term" value="F:5'-3' RNA exonuclease activity"/>
    <property type="evidence" value="ECO:0007669"/>
    <property type="project" value="TreeGrafter"/>
</dbReference>
<gene>
    <name evidence="2" type="ORF">EDC14_103362</name>
</gene>
<dbReference type="Proteomes" id="UP000295008">
    <property type="component" value="Unassembled WGS sequence"/>
</dbReference>
<dbReference type="InterPro" id="IPR052018">
    <property type="entry name" value="PHP_domain"/>
</dbReference>
<reference evidence="2 3" key="1">
    <citation type="submission" date="2019-03" db="EMBL/GenBank/DDBJ databases">
        <title>Genomic Encyclopedia of Type Strains, Phase IV (KMG-IV): sequencing the most valuable type-strain genomes for metagenomic binning, comparative biology and taxonomic classification.</title>
        <authorList>
            <person name="Goeker M."/>
        </authorList>
    </citation>
    <scope>NUCLEOTIDE SEQUENCE [LARGE SCALE GENOMIC DNA]</scope>
    <source>
        <strain evidence="2 3">LX-B</strain>
    </source>
</reference>
<organism evidence="2 3">
    <name type="scientific">Hydrogenispora ethanolica</name>
    <dbReference type="NCBI Taxonomy" id="1082276"/>
    <lineage>
        <taxon>Bacteria</taxon>
        <taxon>Bacillati</taxon>
        <taxon>Bacillota</taxon>
        <taxon>Hydrogenispora</taxon>
    </lineage>
</organism>
<proteinExistence type="predicted"/>
<dbReference type="RefSeq" id="WP_132016249.1">
    <property type="nucleotide sequence ID" value="NZ_SLUN01000033.1"/>
</dbReference>
<dbReference type="InterPro" id="IPR004013">
    <property type="entry name" value="PHP_dom"/>
</dbReference>
<dbReference type="CDD" id="cd07438">
    <property type="entry name" value="PHP_HisPPase_AMP"/>
    <property type="match status" value="1"/>
</dbReference>
<dbReference type="GO" id="GO:0035312">
    <property type="term" value="F:5'-3' DNA exonuclease activity"/>
    <property type="evidence" value="ECO:0007669"/>
    <property type="project" value="TreeGrafter"/>
</dbReference>
<dbReference type="InterPro" id="IPR016195">
    <property type="entry name" value="Pol/histidinol_Pase-like"/>
</dbReference>
<evidence type="ECO:0000313" key="2">
    <source>
        <dbReference type="EMBL" id="TCL61547.1"/>
    </source>
</evidence>
<dbReference type="SMART" id="SM00481">
    <property type="entry name" value="POLIIIAc"/>
    <property type="match status" value="1"/>
</dbReference>
<accession>A0A4V2QCT5</accession>
<evidence type="ECO:0000259" key="1">
    <source>
        <dbReference type="SMART" id="SM00481"/>
    </source>
</evidence>
<comment type="caution">
    <text evidence="2">The sequence shown here is derived from an EMBL/GenBank/DDBJ whole genome shotgun (WGS) entry which is preliminary data.</text>
</comment>
<dbReference type="EMBL" id="SLUN01000033">
    <property type="protein sequence ID" value="TCL61547.1"/>
    <property type="molecule type" value="Genomic_DNA"/>
</dbReference>
<dbReference type="Pfam" id="PF02811">
    <property type="entry name" value="PHP"/>
    <property type="match status" value="1"/>
</dbReference>
<feature type="domain" description="Polymerase/histidinol phosphatase N-terminal" evidence="1">
    <location>
        <begin position="3"/>
        <end position="68"/>
    </location>
</feature>
<sequence length="268" mass="30061">MGYDLHIHSTFSDGTYRPEELVAKALVKRLSGIAITDHDTIAGLPDGAREAEKRGLRFITGVELTTDWGDDEVHILGYGFALHQPQLENKLERVLAARNDRARQIVAELNRKGVPLAWERVKAQTTSKFVGRTHIYKALEAAGQIAPEHRQNAFEYYLGHDGLAYVPHQEIGTLEAIELINECGGLAVLAHPGRMGNDELIKRLVDGGLRGIEVFYPSHTPEMVRFYLEMAKRYRLVVTGGSDYHGVFSRTQLGEAQVEEVSWLHHWA</sequence>
<protein>
    <recommendedName>
        <fullName evidence="1">Polymerase/histidinol phosphatase N-terminal domain-containing protein</fullName>
    </recommendedName>
</protein>
<dbReference type="InterPro" id="IPR003141">
    <property type="entry name" value="Pol/His_phosphatase_N"/>
</dbReference>
<name>A0A4V2QCT5_HYDET</name>
<dbReference type="Gene3D" id="3.20.20.140">
    <property type="entry name" value="Metal-dependent hydrolases"/>
    <property type="match status" value="1"/>
</dbReference>
<dbReference type="Gene3D" id="1.10.150.650">
    <property type="match status" value="1"/>
</dbReference>